<gene>
    <name evidence="3" type="ORF">Zmor_000155</name>
</gene>
<name>A0AA38IYS6_9CUCU</name>
<dbReference type="PROSITE" id="PS51144">
    <property type="entry name" value="ALPHA_CA_2"/>
    <property type="match status" value="1"/>
</dbReference>
<keyword evidence="4" id="KW-1185">Reference proteome</keyword>
<dbReference type="EMBL" id="JALNTZ010000001">
    <property type="protein sequence ID" value="KAJ3664600.1"/>
    <property type="molecule type" value="Genomic_DNA"/>
</dbReference>
<dbReference type="AlphaFoldDB" id="A0AA38IYS6"/>
<dbReference type="Gene3D" id="3.10.200.10">
    <property type="entry name" value="Alpha carbonic anhydrase"/>
    <property type="match status" value="1"/>
</dbReference>
<dbReference type="GO" id="GO:0008270">
    <property type="term" value="F:zinc ion binding"/>
    <property type="evidence" value="ECO:0007669"/>
    <property type="project" value="InterPro"/>
</dbReference>
<reference evidence="3" key="1">
    <citation type="journal article" date="2023" name="G3 (Bethesda)">
        <title>Whole genome assemblies of Zophobas morio and Tenebrio molitor.</title>
        <authorList>
            <person name="Kaur S."/>
            <person name="Stinson S.A."/>
            <person name="diCenzo G.C."/>
        </authorList>
    </citation>
    <scope>NUCLEOTIDE SEQUENCE</scope>
    <source>
        <strain evidence="3">QUZm001</strain>
    </source>
</reference>
<dbReference type="SUPFAM" id="SSF51069">
    <property type="entry name" value="Carbonic anhydrase"/>
    <property type="match status" value="1"/>
</dbReference>
<comment type="similarity">
    <text evidence="1">Belongs to the alpha-carbonic anhydrase family.</text>
</comment>
<evidence type="ECO:0000256" key="1">
    <source>
        <dbReference type="ARBA" id="ARBA00010718"/>
    </source>
</evidence>
<dbReference type="InterPro" id="IPR036398">
    <property type="entry name" value="CA_dom_sf"/>
</dbReference>
<dbReference type="PANTHER" id="PTHR18952:SF208">
    <property type="entry name" value="CARBONIC ANHYDRASE XA-RELATED"/>
    <property type="match status" value="1"/>
</dbReference>
<proteinExistence type="inferred from homology"/>
<sequence length="227" mass="26418">MQSPIQFEADSPRKHFTELYFTGYNNFYDATVTYTEQAIRVALTGLKKPPTVCGGGLVTEYVLDAIEFRWDAEHIIDDKRYPLEAQMIHYARRYENYDTALKYKDGIAIFSTFFIVTKTPNDAFENLIQAIPVCEIKILTPVDLQQEIVPRFFLPPKIGKYYRYSGSLTTPCFNESVIWTVFSEPSYLSYDQLEDFTKKWSELNKLQTTNCRELQNINSRNVYLSAI</sequence>
<dbReference type="InterPro" id="IPR001148">
    <property type="entry name" value="CA_dom"/>
</dbReference>
<dbReference type="GO" id="GO:0006730">
    <property type="term" value="P:one-carbon metabolic process"/>
    <property type="evidence" value="ECO:0007669"/>
    <property type="project" value="TreeGrafter"/>
</dbReference>
<dbReference type="Pfam" id="PF00194">
    <property type="entry name" value="Carb_anhydrase"/>
    <property type="match status" value="1"/>
</dbReference>
<evidence type="ECO:0000313" key="3">
    <source>
        <dbReference type="EMBL" id="KAJ3664600.1"/>
    </source>
</evidence>
<dbReference type="Proteomes" id="UP001168821">
    <property type="component" value="Unassembled WGS sequence"/>
</dbReference>
<evidence type="ECO:0000259" key="2">
    <source>
        <dbReference type="PROSITE" id="PS51144"/>
    </source>
</evidence>
<dbReference type="GO" id="GO:0004089">
    <property type="term" value="F:carbonate dehydratase activity"/>
    <property type="evidence" value="ECO:0007669"/>
    <property type="project" value="InterPro"/>
</dbReference>
<dbReference type="CDD" id="cd00326">
    <property type="entry name" value="alpha_CA"/>
    <property type="match status" value="1"/>
</dbReference>
<protein>
    <recommendedName>
        <fullName evidence="2">Alpha-carbonic anhydrase domain-containing protein</fullName>
    </recommendedName>
</protein>
<organism evidence="3 4">
    <name type="scientific">Zophobas morio</name>
    <dbReference type="NCBI Taxonomy" id="2755281"/>
    <lineage>
        <taxon>Eukaryota</taxon>
        <taxon>Metazoa</taxon>
        <taxon>Ecdysozoa</taxon>
        <taxon>Arthropoda</taxon>
        <taxon>Hexapoda</taxon>
        <taxon>Insecta</taxon>
        <taxon>Pterygota</taxon>
        <taxon>Neoptera</taxon>
        <taxon>Endopterygota</taxon>
        <taxon>Coleoptera</taxon>
        <taxon>Polyphaga</taxon>
        <taxon>Cucujiformia</taxon>
        <taxon>Tenebrionidae</taxon>
        <taxon>Zophobas</taxon>
    </lineage>
</organism>
<accession>A0AA38IYS6</accession>
<evidence type="ECO:0000313" key="4">
    <source>
        <dbReference type="Proteomes" id="UP001168821"/>
    </source>
</evidence>
<dbReference type="PANTHER" id="PTHR18952">
    <property type="entry name" value="CARBONIC ANHYDRASE"/>
    <property type="match status" value="1"/>
</dbReference>
<dbReference type="InterPro" id="IPR023561">
    <property type="entry name" value="Carbonic_anhydrase_a-class"/>
</dbReference>
<dbReference type="SMART" id="SM01057">
    <property type="entry name" value="Carb_anhydrase"/>
    <property type="match status" value="1"/>
</dbReference>
<feature type="domain" description="Alpha-carbonic anhydrase" evidence="2">
    <location>
        <begin position="1"/>
        <end position="226"/>
    </location>
</feature>
<comment type="caution">
    <text evidence="3">The sequence shown here is derived from an EMBL/GenBank/DDBJ whole genome shotgun (WGS) entry which is preliminary data.</text>
</comment>